<accession>A0A7X4YCP0</accession>
<organism evidence="2 3">
    <name type="scientific">Corallococcus exiguus</name>
    <dbReference type="NCBI Taxonomy" id="83462"/>
    <lineage>
        <taxon>Bacteria</taxon>
        <taxon>Pseudomonadati</taxon>
        <taxon>Myxococcota</taxon>
        <taxon>Myxococcia</taxon>
        <taxon>Myxococcales</taxon>
        <taxon>Cystobacterineae</taxon>
        <taxon>Myxococcaceae</taxon>
        <taxon>Corallococcus</taxon>
    </lineage>
</organism>
<evidence type="ECO:0000313" key="3">
    <source>
        <dbReference type="Proteomes" id="UP000537825"/>
    </source>
</evidence>
<sequence>MRSCPLSSRRSSTRRKGFILEHPLRKTVMRFVQVVMNPSARWGNIGLLCGFVPSVGVLVVLSLLGVGESLLADSHLFPGDPPAADMLVEVALCGWLFILVGHCFFFLARKEPDRIVRLWRWVLPPLTLLSFLAMSPALAEVAGRHWGEWGRLKAMLQDNEIRVRAFSSRADGALSEEEFARAKAWLQEQPVLFRFTAEPEPVRIHMRRTVPPYLGVDFGDGQNAVFEPVTMLCVYSD</sequence>
<feature type="transmembrane region" description="Helical" evidence="1">
    <location>
        <begin position="86"/>
        <end position="107"/>
    </location>
</feature>
<comment type="caution">
    <text evidence="2">The sequence shown here is derived from an EMBL/GenBank/DDBJ whole genome shotgun (WGS) entry which is preliminary data.</text>
</comment>
<dbReference type="AlphaFoldDB" id="A0A7X4YCP0"/>
<dbReference type="RefSeq" id="WP_139916281.1">
    <property type="nucleotide sequence ID" value="NZ_CBCSLE010000045.1"/>
</dbReference>
<reference evidence="2 3" key="1">
    <citation type="submission" date="2020-01" db="EMBL/GenBank/DDBJ databases">
        <title>The draft genome sequence of Corallococcus exiguus DSM 14696.</title>
        <authorList>
            <person name="Zhang X."/>
            <person name="Zhu H."/>
        </authorList>
    </citation>
    <scope>NUCLEOTIDE SEQUENCE [LARGE SCALE GENOMIC DNA]</scope>
    <source>
        <strain evidence="2 3">DSM 14696</strain>
    </source>
</reference>
<proteinExistence type="predicted"/>
<keyword evidence="1" id="KW-0472">Membrane</keyword>
<keyword evidence="1" id="KW-0812">Transmembrane</keyword>
<feature type="transmembrane region" description="Helical" evidence="1">
    <location>
        <begin position="119"/>
        <end position="139"/>
    </location>
</feature>
<gene>
    <name evidence="2" type="ORF">GTZ93_19205</name>
</gene>
<protein>
    <submittedName>
        <fullName evidence="2">Uncharacterized protein</fullName>
    </submittedName>
</protein>
<keyword evidence="1" id="KW-1133">Transmembrane helix</keyword>
<dbReference type="EMBL" id="JAAAPK010000004">
    <property type="protein sequence ID" value="NBC41932.1"/>
    <property type="molecule type" value="Genomic_DNA"/>
</dbReference>
<evidence type="ECO:0000256" key="1">
    <source>
        <dbReference type="SAM" id="Phobius"/>
    </source>
</evidence>
<name>A0A7X4YCP0_9BACT</name>
<feature type="transmembrane region" description="Helical" evidence="1">
    <location>
        <begin position="45"/>
        <end position="66"/>
    </location>
</feature>
<keyword evidence="3" id="KW-1185">Reference proteome</keyword>
<dbReference type="Proteomes" id="UP000537825">
    <property type="component" value="Unassembled WGS sequence"/>
</dbReference>
<evidence type="ECO:0000313" key="2">
    <source>
        <dbReference type="EMBL" id="NBC41932.1"/>
    </source>
</evidence>